<dbReference type="InParanoid" id="A0A6J3BZ90"/>
<proteinExistence type="predicted"/>
<sequence length="160" mass="17558">MKFELLFLVCFTLIGKTVGQFRCYACSFSSTESDQSCLTITDDTPTVECTSTFCTIFRQEYVDPSGVVASFIRTCEAAPDYLNHDIVDSTFRTYYRACTQDLCNIGDGVQSVVGGGLSPTPEYTGTNLLIPGIGRGNATKHKITLVTYIMTLCATMLVYN</sequence>
<reference evidence="3" key="1">
    <citation type="submission" date="2025-08" db="UniProtKB">
        <authorList>
            <consortium name="RefSeq"/>
        </authorList>
    </citation>
    <scope>IDENTIFICATION</scope>
    <source>
        <tissue evidence="3">Whole larvae</tissue>
    </source>
</reference>
<evidence type="ECO:0000313" key="3">
    <source>
        <dbReference type="RefSeq" id="XP_031765241.2"/>
    </source>
</evidence>
<dbReference type="RefSeq" id="XP_031765241.2">
    <property type="nucleotide sequence ID" value="XM_031909381.2"/>
</dbReference>
<dbReference type="GeneID" id="113513355"/>
<feature type="signal peptide" evidence="1">
    <location>
        <begin position="1"/>
        <end position="19"/>
    </location>
</feature>
<feature type="chain" id="PRO_5046573819" evidence="1">
    <location>
        <begin position="20"/>
        <end position="160"/>
    </location>
</feature>
<protein>
    <submittedName>
        <fullName evidence="3">Uncharacterized protein LOC113513355</fullName>
    </submittedName>
</protein>
<accession>A0A6J3BZ90</accession>
<dbReference type="KEGG" id="gmw:113513355"/>
<dbReference type="AlphaFoldDB" id="A0A6J3BZ90"/>
<name>A0A6J3BZ90_GALME</name>
<evidence type="ECO:0000313" key="2">
    <source>
        <dbReference type="Proteomes" id="UP001652740"/>
    </source>
</evidence>
<gene>
    <name evidence="3" type="primary">LOC113513355</name>
</gene>
<dbReference type="Proteomes" id="UP001652740">
    <property type="component" value="Unplaced"/>
</dbReference>
<organism evidence="2 3">
    <name type="scientific">Galleria mellonella</name>
    <name type="common">Greater wax moth</name>
    <dbReference type="NCBI Taxonomy" id="7137"/>
    <lineage>
        <taxon>Eukaryota</taxon>
        <taxon>Metazoa</taxon>
        <taxon>Ecdysozoa</taxon>
        <taxon>Arthropoda</taxon>
        <taxon>Hexapoda</taxon>
        <taxon>Insecta</taxon>
        <taxon>Pterygota</taxon>
        <taxon>Neoptera</taxon>
        <taxon>Endopterygota</taxon>
        <taxon>Lepidoptera</taxon>
        <taxon>Glossata</taxon>
        <taxon>Ditrysia</taxon>
        <taxon>Pyraloidea</taxon>
        <taxon>Pyralidae</taxon>
        <taxon>Galleriinae</taxon>
        <taxon>Galleria</taxon>
    </lineage>
</organism>
<evidence type="ECO:0000256" key="1">
    <source>
        <dbReference type="SAM" id="SignalP"/>
    </source>
</evidence>
<keyword evidence="2" id="KW-1185">Reference proteome</keyword>
<keyword evidence="1" id="KW-0732">Signal</keyword>